<dbReference type="EMBL" id="AOMB01000005">
    <property type="protein sequence ID" value="EMA41415.1"/>
    <property type="molecule type" value="Genomic_DNA"/>
</dbReference>
<comment type="caution">
    <text evidence="1">The sequence shown here is derived from an EMBL/GenBank/DDBJ whole genome shotgun (WGS) entry which is preliminary data.</text>
</comment>
<organism evidence="1 2">
    <name type="scientific">Halococcus hamelinensis 100A6</name>
    <dbReference type="NCBI Taxonomy" id="1132509"/>
    <lineage>
        <taxon>Archaea</taxon>
        <taxon>Methanobacteriati</taxon>
        <taxon>Methanobacteriota</taxon>
        <taxon>Stenosarchaea group</taxon>
        <taxon>Halobacteria</taxon>
        <taxon>Halobacteriales</taxon>
        <taxon>Halococcaceae</taxon>
        <taxon>Halococcus</taxon>
    </lineage>
</organism>
<keyword evidence="2" id="KW-1185">Reference proteome</keyword>
<name>M0MAJ9_9EURY</name>
<dbReference type="OrthoDB" id="241883at2157"/>
<proteinExistence type="predicted"/>
<reference evidence="1 2" key="1">
    <citation type="journal article" date="2014" name="PLoS Genet.">
        <title>Phylogenetically driven sequencing of extremely halophilic archaea reveals strategies for static and dynamic osmo-response.</title>
        <authorList>
            <person name="Becker E.A."/>
            <person name="Seitzer P.M."/>
            <person name="Tritt A."/>
            <person name="Larsen D."/>
            <person name="Krusor M."/>
            <person name="Yao A.I."/>
            <person name="Wu D."/>
            <person name="Madern D."/>
            <person name="Eisen J.A."/>
            <person name="Darling A.E."/>
            <person name="Facciotti M.T."/>
        </authorList>
    </citation>
    <scope>NUCLEOTIDE SEQUENCE [LARGE SCALE GENOMIC DNA]</scope>
    <source>
        <strain evidence="1 2">100A6</strain>
    </source>
</reference>
<sequence length="174" mass="18904">MAVTRTPAEATTDEHRRDYTLELFVRSLAPAGARPEQEGVVDRIEALQRAGRIAASTVTIWGGGIAPGSAFAGTEPGRTILETVEEFTDWASANDLRFPSAFEERECTSIAGDDCQGVIAFPLMCLATRENGELRCVAPWSNDALTHTIHDCLDELADEDGPTVHDWDSDEDPV</sequence>
<dbReference type="RefSeq" id="WP_007690025.1">
    <property type="nucleotide sequence ID" value="NZ_AJRK01000105.1"/>
</dbReference>
<dbReference type="PATRIC" id="fig|1132509.6.peg.270"/>
<accession>M0MAJ9</accession>
<gene>
    <name evidence="1" type="ORF">C447_01135</name>
</gene>
<dbReference type="Proteomes" id="UP000011566">
    <property type="component" value="Unassembled WGS sequence"/>
</dbReference>
<dbReference type="eggNOG" id="arCOG07982">
    <property type="taxonomic scope" value="Archaea"/>
</dbReference>
<evidence type="ECO:0000313" key="2">
    <source>
        <dbReference type="Proteomes" id="UP000011566"/>
    </source>
</evidence>
<dbReference type="InterPro" id="IPR046783">
    <property type="entry name" value="HTH_63"/>
</dbReference>
<evidence type="ECO:0000313" key="1">
    <source>
        <dbReference type="EMBL" id="EMA41415.1"/>
    </source>
</evidence>
<protein>
    <submittedName>
        <fullName evidence="1">Uncharacterized protein</fullName>
    </submittedName>
</protein>
<dbReference type="AlphaFoldDB" id="M0MAJ9"/>
<dbReference type="Pfam" id="PF20575">
    <property type="entry name" value="HTH_63"/>
    <property type="match status" value="1"/>
</dbReference>